<evidence type="ECO:0000313" key="1">
    <source>
        <dbReference type="EMBL" id="UYP20942.1"/>
    </source>
</evidence>
<accession>A0ACD4DLN2</accession>
<keyword evidence="2" id="KW-1185">Reference proteome</keyword>
<proteinExistence type="predicted"/>
<reference evidence="1" key="1">
    <citation type="submission" date="2022-10" db="EMBL/GenBank/DDBJ databases">
        <title>Rhodococcus ferula Z13 complete genome.</title>
        <authorList>
            <person name="Long X."/>
            <person name="Zang M."/>
        </authorList>
    </citation>
    <scope>NUCLEOTIDE SEQUENCE</scope>
    <source>
        <strain evidence="1">Z13</strain>
    </source>
</reference>
<dbReference type="EMBL" id="CP107551">
    <property type="protein sequence ID" value="UYP20942.1"/>
    <property type="molecule type" value="Genomic_DNA"/>
</dbReference>
<protein>
    <submittedName>
        <fullName evidence="1">PH domain-containing protein</fullName>
    </submittedName>
</protein>
<evidence type="ECO:0000313" key="2">
    <source>
        <dbReference type="Proteomes" id="UP001156484"/>
    </source>
</evidence>
<sequence length="159" mass="17359">MMREPAWHPSPKARLLWAAGAALMWLPVVIAQVVWVVVAPVAPVWHLVAAAATVVLAGPHIGVVPFWRYRVHRWEIDDTAVYTRSGWWTQERRIAPISRIQTVDTERGPLDRWLGLATVTVTTASAAGAVRIAALDRDVADETVARLTALAATAEADAT</sequence>
<name>A0ACD4DLN2_9NOCA</name>
<organism evidence="1 2">
    <name type="scientific">Rhodococcus sacchari</name>
    <dbReference type="NCBI Taxonomy" id="2962047"/>
    <lineage>
        <taxon>Bacteria</taxon>
        <taxon>Bacillati</taxon>
        <taxon>Actinomycetota</taxon>
        <taxon>Actinomycetes</taxon>
        <taxon>Mycobacteriales</taxon>
        <taxon>Nocardiaceae</taxon>
        <taxon>Rhodococcus</taxon>
    </lineage>
</organism>
<gene>
    <name evidence="1" type="ORF">OED52_05710</name>
</gene>
<dbReference type="Proteomes" id="UP001156484">
    <property type="component" value="Chromosome"/>
</dbReference>